<name>A0A948RYS7_UNCEI</name>
<sequence length="289" mass="32060">MRKSHRAPHNKTPGRIGDTARTDGNHTTEKSGRFERGATGHGAPVLIQPDTAVAARQSVPAWDREALERLLRYGLRAPFSQERLSLSPEGKVVYQLRRPWPNANGATHLILDPLDFLRRLAALVSFPYSHQIRYHGVFANRSRWRKLLPDPPRREECTTVENGMPPGLEVETKQASKTEPEKSSATHRRRVPWAQLLRRLLHVDALACPRCSTPAQTVPMVVLAFLTDPVVVGKILRHLGLNDVPPALSPARPSDPPMGFLLEADTEGMDADAGDVESADPDPWARPPP</sequence>
<feature type="region of interest" description="Disordered" evidence="1">
    <location>
        <begin position="1"/>
        <end position="43"/>
    </location>
</feature>
<proteinExistence type="predicted"/>
<comment type="caution">
    <text evidence="3">The sequence shown here is derived from an EMBL/GenBank/DDBJ whole genome shotgun (WGS) entry which is preliminary data.</text>
</comment>
<dbReference type="Pfam" id="PF04986">
    <property type="entry name" value="Y2_Tnp"/>
    <property type="match status" value="1"/>
</dbReference>
<protein>
    <submittedName>
        <fullName evidence="3">Transposase</fullName>
    </submittedName>
</protein>
<feature type="region of interest" description="Disordered" evidence="1">
    <location>
        <begin position="150"/>
        <end position="188"/>
    </location>
</feature>
<feature type="compositionally biased region" description="Basic and acidic residues" evidence="1">
    <location>
        <begin position="18"/>
        <end position="38"/>
    </location>
</feature>
<dbReference type="GO" id="GO:0004803">
    <property type="term" value="F:transposase activity"/>
    <property type="evidence" value="ECO:0007669"/>
    <property type="project" value="InterPro"/>
</dbReference>
<dbReference type="InterPro" id="IPR007069">
    <property type="entry name" value="Transposase_32"/>
</dbReference>
<feature type="region of interest" description="Disordered" evidence="1">
    <location>
        <begin position="247"/>
        <end position="289"/>
    </location>
</feature>
<evidence type="ECO:0000256" key="1">
    <source>
        <dbReference type="SAM" id="MobiDB-lite"/>
    </source>
</evidence>
<gene>
    <name evidence="3" type="ORF">KJ970_11890</name>
</gene>
<evidence type="ECO:0000313" key="4">
    <source>
        <dbReference type="Proteomes" id="UP000777784"/>
    </source>
</evidence>
<dbReference type="GO" id="GO:0006313">
    <property type="term" value="P:DNA transposition"/>
    <property type="evidence" value="ECO:0007669"/>
    <property type="project" value="InterPro"/>
</dbReference>
<feature type="domain" description="Transposase IS801/IS1294" evidence="2">
    <location>
        <begin position="62"/>
        <end position="141"/>
    </location>
</feature>
<feature type="compositionally biased region" description="Basic and acidic residues" evidence="1">
    <location>
        <begin position="170"/>
        <end position="184"/>
    </location>
</feature>
<evidence type="ECO:0000313" key="3">
    <source>
        <dbReference type="EMBL" id="MBU2691617.1"/>
    </source>
</evidence>
<reference evidence="3" key="1">
    <citation type="submission" date="2021-05" db="EMBL/GenBank/DDBJ databases">
        <title>Energy efficiency and biological interactions define the core microbiome of deep oligotrophic groundwater.</title>
        <authorList>
            <person name="Mehrshad M."/>
            <person name="Lopez-Fernandez M."/>
            <person name="Bell E."/>
            <person name="Bernier-Latmani R."/>
            <person name="Bertilsson S."/>
            <person name="Dopson M."/>
        </authorList>
    </citation>
    <scope>NUCLEOTIDE SEQUENCE</scope>
    <source>
        <strain evidence="3">Modern_marine.mb.64</strain>
    </source>
</reference>
<dbReference type="Proteomes" id="UP000777784">
    <property type="component" value="Unassembled WGS sequence"/>
</dbReference>
<dbReference type="AlphaFoldDB" id="A0A948RYS7"/>
<feature type="compositionally biased region" description="Acidic residues" evidence="1">
    <location>
        <begin position="264"/>
        <end position="280"/>
    </location>
</feature>
<dbReference type="EMBL" id="JAHJDP010000068">
    <property type="protein sequence ID" value="MBU2691617.1"/>
    <property type="molecule type" value="Genomic_DNA"/>
</dbReference>
<dbReference type="GO" id="GO:0003677">
    <property type="term" value="F:DNA binding"/>
    <property type="evidence" value="ECO:0007669"/>
    <property type="project" value="InterPro"/>
</dbReference>
<accession>A0A948RYS7</accession>
<evidence type="ECO:0000259" key="2">
    <source>
        <dbReference type="Pfam" id="PF04986"/>
    </source>
</evidence>
<organism evidence="3 4">
    <name type="scientific">Eiseniibacteriota bacterium</name>
    <dbReference type="NCBI Taxonomy" id="2212470"/>
    <lineage>
        <taxon>Bacteria</taxon>
        <taxon>Candidatus Eiseniibacteriota</taxon>
    </lineage>
</organism>